<dbReference type="EMBL" id="JARGDH010000029">
    <property type="protein sequence ID" value="KAL0264051.1"/>
    <property type="molecule type" value="Genomic_DNA"/>
</dbReference>
<dbReference type="SUPFAM" id="SSF48576">
    <property type="entry name" value="Terpenoid synthases"/>
    <property type="match status" value="1"/>
</dbReference>
<dbReference type="GO" id="GO:0008299">
    <property type="term" value="P:isoprenoid biosynthetic process"/>
    <property type="evidence" value="ECO:0007669"/>
    <property type="project" value="InterPro"/>
</dbReference>
<protein>
    <recommendedName>
        <fullName evidence="5">Geranylgeranyl diphosphate synthase</fullName>
    </recommendedName>
</protein>
<dbReference type="InterPro" id="IPR033749">
    <property type="entry name" value="Polyprenyl_synt_CS"/>
</dbReference>
<organism evidence="4">
    <name type="scientific">Menopon gallinae</name>
    <name type="common">poultry shaft louse</name>
    <dbReference type="NCBI Taxonomy" id="328185"/>
    <lineage>
        <taxon>Eukaryota</taxon>
        <taxon>Metazoa</taxon>
        <taxon>Ecdysozoa</taxon>
        <taxon>Arthropoda</taxon>
        <taxon>Hexapoda</taxon>
        <taxon>Insecta</taxon>
        <taxon>Pterygota</taxon>
        <taxon>Neoptera</taxon>
        <taxon>Paraneoptera</taxon>
        <taxon>Psocodea</taxon>
        <taxon>Troctomorpha</taxon>
        <taxon>Phthiraptera</taxon>
        <taxon>Amblycera</taxon>
        <taxon>Menoponidae</taxon>
        <taxon>Menopon</taxon>
    </lineage>
</organism>
<sequence>MQKSEEYRALLDKLEVALEEVVPACVQADWMCELLLKPAQEMALDLQAILLPARDLIKRGELPHNGSLIIDDIEDKSDTRRGQPAIHKIYGEDVAINTGNFLYFLPTYILEKVILPAPLKERLIFSWLAVMRRLHIGQGLDIGWHNNPLYLPSIQEYSDMCRWKTGCLAGLAAQWGALLGGLTDEHAKELGEIWQKIGIAFQILDDTSNLKQGNAGKKRGDDLLEGKKSYPLLVYALNNNPVPLLEDIKKLKEMRNSNEQDLMIESIISRLNEKGCLQTAYEDGKKLLEECKRELLATLPNTQALDLLLGLLDNFIS</sequence>
<accession>A0AAW2H6X7</accession>
<dbReference type="AlphaFoldDB" id="A0AAW2H6X7"/>
<dbReference type="Pfam" id="PF00348">
    <property type="entry name" value="polyprenyl_synt"/>
    <property type="match status" value="1"/>
</dbReference>
<keyword evidence="2" id="KW-0460">Magnesium</keyword>
<evidence type="ECO:0000313" key="4">
    <source>
        <dbReference type="EMBL" id="KAL0264051.1"/>
    </source>
</evidence>
<gene>
    <name evidence="4" type="ORF">PYX00_010916</name>
</gene>
<dbReference type="Gene3D" id="1.10.600.10">
    <property type="entry name" value="Farnesyl Diphosphate Synthase"/>
    <property type="match status" value="1"/>
</dbReference>
<dbReference type="CDD" id="cd00685">
    <property type="entry name" value="Trans_IPPS_HT"/>
    <property type="match status" value="1"/>
</dbReference>
<name>A0AAW2H6X7_9NEOP</name>
<evidence type="ECO:0000256" key="2">
    <source>
        <dbReference type="ARBA" id="ARBA00022842"/>
    </source>
</evidence>
<dbReference type="InterPro" id="IPR008949">
    <property type="entry name" value="Isoprenoid_synthase_dom_sf"/>
</dbReference>
<evidence type="ECO:0000256" key="3">
    <source>
        <dbReference type="RuleBase" id="RU004466"/>
    </source>
</evidence>
<proteinExistence type="inferred from homology"/>
<comment type="caution">
    <text evidence="4">The sequence shown here is derived from an EMBL/GenBank/DDBJ whole genome shotgun (WGS) entry which is preliminary data.</text>
</comment>
<keyword evidence="3" id="KW-0808">Transferase</keyword>
<dbReference type="SFLD" id="SFLDS00005">
    <property type="entry name" value="Isoprenoid_Synthase_Type_I"/>
    <property type="match status" value="1"/>
</dbReference>
<evidence type="ECO:0008006" key="5">
    <source>
        <dbReference type="Google" id="ProtNLM"/>
    </source>
</evidence>
<dbReference type="PANTHER" id="PTHR12001:SF44">
    <property type="entry name" value="GERANYLGERANYL PYROPHOSPHATE SYNTHASE"/>
    <property type="match status" value="1"/>
</dbReference>
<reference evidence="4" key="1">
    <citation type="journal article" date="2024" name="Gigascience">
        <title>Chromosome-level genome of the poultry shaft louse Menopon gallinae provides insight into the host-switching and adaptive evolution of parasitic lice.</title>
        <authorList>
            <person name="Xu Y."/>
            <person name="Ma L."/>
            <person name="Liu S."/>
            <person name="Liang Y."/>
            <person name="Liu Q."/>
            <person name="He Z."/>
            <person name="Tian L."/>
            <person name="Duan Y."/>
            <person name="Cai W."/>
            <person name="Li H."/>
            <person name="Song F."/>
        </authorList>
    </citation>
    <scope>NUCLEOTIDE SEQUENCE</scope>
    <source>
        <strain evidence="4">Cailab_2023a</strain>
    </source>
</reference>
<evidence type="ECO:0000256" key="1">
    <source>
        <dbReference type="ARBA" id="ARBA00022723"/>
    </source>
</evidence>
<dbReference type="InterPro" id="IPR000092">
    <property type="entry name" value="Polyprenyl_synt"/>
</dbReference>
<dbReference type="GO" id="GO:0042811">
    <property type="term" value="P:pheromone biosynthetic process"/>
    <property type="evidence" value="ECO:0007669"/>
    <property type="project" value="UniProtKB-ARBA"/>
</dbReference>
<comment type="similarity">
    <text evidence="3">Belongs to the FPP/GGPP synthase family.</text>
</comment>
<dbReference type="GO" id="GO:0046872">
    <property type="term" value="F:metal ion binding"/>
    <property type="evidence" value="ECO:0007669"/>
    <property type="project" value="UniProtKB-KW"/>
</dbReference>
<keyword evidence="1" id="KW-0479">Metal-binding</keyword>
<dbReference type="PANTHER" id="PTHR12001">
    <property type="entry name" value="GERANYLGERANYL PYROPHOSPHATE SYNTHASE"/>
    <property type="match status" value="1"/>
</dbReference>
<dbReference type="GO" id="GO:0004659">
    <property type="term" value="F:prenyltransferase activity"/>
    <property type="evidence" value="ECO:0007669"/>
    <property type="project" value="InterPro"/>
</dbReference>
<dbReference type="PROSITE" id="PS00723">
    <property type="entry name" value="POLYPRENYL_SYNTHASE_1"/>
    <property type="match status" value="1"/>
</dbReference>